<gene>
    <name evidence="1" type="ORF">ACFYM3_16435</name>
</gene>
<evidence type="ECO:0000313" key="2">
    <source>
        <dbReference type="Proteomes" id="UP001601288"/>
    </source>
</evidence>
<accession>A0ABW6LG63</accession>
<sequence length="43" mass="4944">MTPAQYQELAACYKGGPYWETDDAQDHRRGFANNLDEARNALR</sequence>
<protein>
    <submittedName>
        <fullName evidence="1">Uncharacterized protein</fullName>
    </submittedName>
</protein>
<keyword evidence="2" id="KW-1185">Reference proteome</keyword>
<dbReference type="EMBL" id="JBIAFP010000008">
    <property type="protein sequence ID" value="MFE9226191.1"/>
    <property type="molecule type" value="Genomic_DNA"/>
</dbReference>
<comment type="caution">
    <text evidence="1">The sequence shown here is derived from an EMBL/GenBank/DDBJ whole genome shotgun (WGS) entry which is preliminary data.</text>
</comment>
<dbReference type="Proteomes" id="UP001601288">
    <property type="component" value="Unassembled WGS sequence"/>
</dbReference>
<proteinExistence type="predicted"/>
<evidence type="ECO:0000313" key="1">
    <source>
        <dbReference type="EMBL" id="MFE9226191.1"/>
    </source>
</evidence>
<dbReference type="RefSeq" id="WP_358278675.1">
    <property type="nucleotide sequence ID" value="NZ_JBEYGJ010000003.1"/>
</dbReference>
<organism evidence="1 2">
    <name type="scientific">Streptomyces massasporeus</name>
    <dbReference type="NCBI Taxonomy" id="67324"/>
    <lineage>
        <taxon>Bacteria</taxon>
        <taxon>Bacillati</taxon>
        <taxon>Actinomycetota</taxon>
        <taxon>Actinomycetes</taxon>
        <taxon>Kitasatosporales</taxon>
        <taxon>Streptomycetaceae</taxon>
        <taxon>Streptomyces</taxon>
    </lineage>
</organism>
<name>A0ABW6LG63_9ACTN</name>
<reference evidence="1 2" key="1">
    <citation type="submission" date="2024-10" db="EMBL/GenBank/DDBJ databases">
        <title>The Natural Products Discovery Center: Release of the First 8490 Sequenced Strains for Exploring Actinobacteria Biosynthetic Diversity.</title>
        <authorList>
            <person name="Kalkreuter E."/>
            <person name="Kautsar S.A."/>
            <person name="Yang D."/>
            <person name="Bader C.D."/>
            <person name="Teijaro C.N."/>
            <person name="Fluegel L."/>
            <person name="Davis C.M."/>
            <person name="Simpson J.R."/>
            <person name="Lauterbach L."/>
            <person name="Steele A.D."/>
            <person name="Gui C."/>
            <person name="Meng S."/>
            <person name="Li G."/>
            <person name="Viehrig K."/>
            <person name="Ye F."/>
            <person name="Su P."/>
            <person name="Kiefer A.F."/>
            <person name="Nichols A."/>
            <person name="Cepeda A.J."/>
            <person name="Yan W."/>
            <person name="Fan B."/>
            <person name="Jiang Y."/>
            <person name="Adhikari A."/>
            <person name="Zheng C.-J."/>
            <person name="Schuster L."/>
            <person name="Cowan T.M."/>
            <person name="Smanski M.J."/>
            <person name="Chevrette M.G."/>
            <person name="De Carvalho L.P.S."/>
            <person name="Shen B."/>
        </authorList>
    </citation>
    <scope>NUCLEOTIDE SEQUENCE [LARGE SCALE GENOMIC DNA]</scope>
    <source>
        <strain evidence="1 2">NPDC007066</strain>
    </source>
</reference>